<dbReference type="InterPro" id="IPR016047">
    <property type="entry name" value="M23ase_b-sheet_dom"/>
</dbReference>
<name>A0A0G1KET3_9BACT</name>
<accession>A0A0G1KET3</accession>
<comment type="caution">
    <text evidence="4">The sequence shown here is derived from an EMBL/GenBank/DDBJ whole genome shotgun (WGS) entry which is preliminary data.</text>
</comment>
<gene>
    <name evidence="4" type="ORF">UW78_C0001G0004</name>
</gene>
<reference evidence="4 5" key="1">
    <citation type="journal article" date="2015" name="Nature">
        <title>rRNA introns, odd ribosomes, and small enigmatic genomes across a large radiation of phyla.</title>
        <authorList>
            <person name="Brown C.T."/>
            <person name="Hug L.A."/>
            <person name="Thomas B.C."/>
            <person name="Sharon I."/>
            <person name="Castelle C.J."/>
            <person name="Singh A."/>
            <person name="Wilkins M.J."/>
            <person name="Williams K.H."/>
            <person name="Banfield J.F."/>
        </authorList>
    </citation>
    <scope>NUCLEOTIDE SEQUENCE [LARGE SCALE GENOMIC DNA]</scope>
</reference>
<dbReference type="InterPro" id="IPR050570">
    <property type="entry name" value="Cell_wall_metabolism_enzyme"/>
</dbReference>
<feature type="domain" description="M23ase beta-sheet core" evidence="3">
    <location>
        <begin position="295"/>
        <end position="390"/>
    </location>
</feature>
<feature type="chain" id="PRO_5002538141" description="M23ase beta-sheet core domain-containing protein" evidence="2">
    <location>
        <begin position="28"/>
        <end position="424"/>
    </location>
</feature>
<dbReference type="CDD" id="cd12797">
    <property type="entry name" value="M23_peptidase"/>
    <property type="match status" value="1"/>
</dbReference>
<dbReference type="AlphaFoldDB" id="A0A0G1KET3"/>
<dbReference type="InterPro" id="IPR011055">
    <property type="entry name" value="Dup_hybrid_motif"/>
</dbReference>
<evidence type="ECO:0000256" key="2">
    <source>
        <dbReference type="SAM" id="SignalP"/>
    </source>
</evidence>
<dbReference type="PANTHER" id="PTHR21666">
    <property type="entry name" value="PEPTIDASE-RELATED"/>
    <property type="match status" value="1"/>
</dbReference>
<dbReference type="EMBL" id="LCJQ01000001">
    <property type="protein sequence ID" value="KKT82221.1"/>
    <property type="molecule type" value="Genomic_DNA"/>
</dbReference>
<evidence type="ECO:0000313" key="4">
    <source>
        <dbReference type="EMBL" id="KKT82221.1"/>
    </source>
</evidence>
<feature type="coiled-coil region" evidence="1">
    <location>
        <begin position="170"/>
        <end position="197"/>
    </location>
</feature>
<keyword evidence="2" id="KW-0732">Signal</keyword>
<evidence type="ECO:0000259" key="3">
    <source>
        <dbReference type="Pfam" id="PF01551"/>
    </source>
</evidence>
<evidence type="ECO:0000256" key="1">
    <source>
        <dbReference type="SAM" id="Coils"/>
    </source>
</evidence>
<protein>
    <recommendedName>
        <fullName evidence="3">M23ase beta-sheet core domain-containing protein</fullName>
    </recommendedName>
</protein>
<keyword evidence="1" id="KW-0175">Coiled coil</keyword>
<sequence>MRTFFFKLFLFLVIGTLSLSAHSLLYAQTEGELRVKISETENKIKEIEQEIIQYKNDLEKITTLKKSLKTLIAELDTTRKKLDAEIRVTSTKVDSTDLKIRELSSNISFKEDEIATHEAALNEAIREVYERDERSLTEIALSKESFSGLWDDLEAITQFSNTVRLNTEILKDLKIELEEKQGIRQKEKNKLLVLKEELSDRKKIAEDTKKKNAALLAQTNNKESNYNKLLKEKIALKDAFEKELSDYESTLKFILDPSSIPTRGSKIFSPPLDSVYITQKFGKTSASGRLYVSGTHNGVDFRASIGTQVKAMAKGTVAGTGNTDLTCPGASFGKWVLIRYENGLAATFGHLSQIKVAQGDTVSADTIIGYSGNTGYSTGPHLHVSVYANDGVEVKTLPSKACSGRMYTMPMAAMNAYLDLLDYM</sequence>
<feature type="signal peptide" evidence="2">
    <location>
        <begin position="1"/>
        <end position="27"/>
    </location>
</feature>
<dbReference type="Gene3D" id="2.70.70.10">
    <property type="entry name" value="Glucose Permease (Domain IIA)"/>
    <property type="match status" value="1"/>
</dbReference>
<dbReference type="SUPFAM" id="SSF51261">
    <property type="entry name" value="Duplicated hybrid motif"/>
    <property type="match status" value="1"/>
</dbReference>
<proteinExistence type="predicted"/>
<dbReference type="Proteomes" id="UP000034595">
    <property type="component" value="Unassembled WGS sequence"/>
</dbReference>
<dbReference type="Pfam" id="PF01551">
    <property type="entry name" value="Peptidase_M23"/>
    <property type="match status" value="1"/>
</dbReference>
<organism evidence="4 5">
    <name type="scientific">Candidatus Azambacteria bacterium GW2011_GWA1_44_9</name>
    <dbReference type="NCBI Taxonomy" id="1618610"/>
    <lineage>
        <taxon>Bacteria</taxon>
        <taxon>Candidatus Azamiibacteriota</taxon>
    </lineage>
</organism>
<dbReference type="GO" id="GO:0004222">
    <property type="term" value="F:metalloendopeptidase activity"/>
    <property type="evidence" value="ECO:0007669"/>
    <property type="project" value="TreeGrafter"/>
</dbReference>
<dbReference type="PANTHER" id="PTHR21666:SF270">
    <property type="entry name" value="MUREIN HYDROLASE ACTIVATOR ENVC"/>
    <property type="match status" value="1"/>
</dbReference>
<feature type="coiled-coil region" evidence="1">
    <location>
        <begin position="30"/>
        <end position="127"/>
    </location>
</feature>
<dbReference type="Gene3D" id="6.10.250.3150">
    <property type="match status" value="1"/>
</dbReference>
<evidence type="ECO:0000313" key="5">
    <source>
        <dbReference type="Proteomes" id="UP000034595"/>
    </source>
</evidence>